<accession>A0A7W4K2C6</accession>
<dbReference type="GO" id="GO:0006313">
    <property type="term" value="P:DNA transposition"/>
    <property type="evidence" value="ECO:0007669"/>
    <property type="project" value="InterPro"/>
</dbReference>
<reference evidence="1 2" key="1">
    <citation type="submission" date="2020-04" db="EMBL/GenBank/DDBJ databases">
        <title>Description of novel Gluconacetobacter.</title>
        <authorList>
            <person name="Sombolestani A."/>
        </authorList>
    </citation>
    <scope>NUCLEOTIDE SEQUENCE [LARGE SCALE GENOMIC DNA]</scope>
    <source>
        <strain evidence="1 2">LMG 22058</strain>
    </source>
</reference>
<dbReference type="AlphaFoldDB" id="A0A7W4K2C6"/>
<proteinExistence type="predicted"/>
<dbReference type="InterPro" id="IPR010921">
    <property type="entry name" value="Trp_repressor/repl_initiator"/>
</dbReference>
<dbReference type="GO" id="GO:0004803">
    <property type="term" value="F:transposase activity"/>
    <property type="evidence" value="ECO:0007669"/>
    <property type="project" value="InterPro"/>
</dbReference>
<dbReference type="InterPro" id="IPR002514">
    <property type="entry name" value="Transposase_8"/>
</dbReference>
<name>A0A7W4K2C6_9PROT</name>
<protein>
    <submittedName>
        <fullName evidence="1">Transposase</fullName>
    </submittedName>
</protein>
<comment type="caution">
    <text evidence="1">The sequence shown here is derived from an EMBL/GenBank/DDBJ whole genome shotgun (WGS) entry which is preliminary data.</text>
</comment>
<evidence type="ECO:0000313" key="1">
    <source>
        <dbReference type="EMBL" id="MBB2199114.1"/>
    </source>
</evidence>
<gene>
    <name evidence="1" type="ORF">HLH44_16935</name>
</gene>
<dbReference type="EMBL" id="JABEQP010000015">
    <property type="protein sequence ID" value="MBB2199114.1"/>
    <property type="molecule type" value="Genomic_DNA"/>
</dbReference>
<dbReference type="SUPFAM" id="SSF48295">
    <property type="entry name" value="TrpR-like"/>
    <property type="match status" value="1"/>
</dbReference>
<sequence>MRHEILIVVERRRRSPAEQKLSILSEVGVDGACVSDAVRRHDLTRQHLYQCRRWLRKHNPVSDQGVRFLPVGTVDGRTSPSGCCEPSGSGRVEILLRKGRLIGVTGDPGDDMLARIIRIAETV</sequence>
<dbReference type="GO" id="GO:0043565">
    <property type="term" value="F:sequence-specific DNA binding"/>
    <property type="evidence" value="ECO:0007669"/>
    <property type="project" value="InterPro"/>
</dbReference>
<dbReference type="Proteomes" id="UP000530320">
    <property type="component" value="Unassembled WGS sequence"/>
</dbReference>
<organism evidence="1 2">
    <name type="scientific">Gluconacetobacter dulcium</name>
    <dbReference type="NCBI Taxonomy" id="2729096"/>
    <lineage>
        <taxon>Bacteria</taxon>
        <taxon>Pseudomonadati</taxon>
        <taxon>Pseudomonadota</taxon>
        <taxon>Alphaproteobacteria</taxon>
        <taxon>Acetobacterales</taxon>
        <taxon>Acetobacteraceae</taxon>
        <taxon>Gluconacetobacter</taxon>
    </lineage>
</organism>
<dbReference type="RefSeq" id="WP_183010101.1">
    <property type="nucleotide sequence ID" value="NZ_JABEQP010000015.1"/>
</dbReference>
<dbReference type="Pfam" id="PF01527">
    <property type="entry name" value="HTH_Tnp_1"/>
    <property type="match status" value="1"/>
</dbReference>
<evidence type="ECO:0000313" key="2">
    <source>
        <dbReference type="Proteomes" id="UP000530320"/>
    </source>
</evidence>